<evidence type="ECO:0000313" key="5">
    <source>
        <dbReference type="EMBL" id="RFC65547.1"/>
    </source>
</evidence>
<dbReference type="OrthoDB" id="8478320at2"/>
<evidence type="ECO:0000313" key="6">
    <source>
        <dbReference type="Proteomes" id="UP000264310"/>
    </source>
</evidence>
<organism evidence="5 6">
    <name type="scientific">Fulvimarina endophytica</name>
    <dbReference type="NCBI Taxonomy" id="2293836"/>
    <lineage>
        <taxon>Bacteria</taxon>
        <taxon>Pseudomonadati</taxon>
        <taxon>Pseudomonadota</taxon>
        <taxon>Alphaproteobacteria</taxon>
        <taxon>Hyphomicrobiales</taxon>
        <taxon>Aurantimonadaceae</taxon>
        <taxon>Fulvimarina</taxon>
    </lineage>
</organism>
<dbReference type="CDD" id="cd02972">
    <property type="entry name" value="DsbA_family"/>
    <property type="match status" value="1"/>
</dbReference>
<evidence type="ECO:0000256" key="1">
    <source>
        <dbReference type="ARBA" id="ARBA00003565"/>
    </source>
</evidence>
<dbReference type="Gene3D" id="3.40.30.10">
    <property type="entry name" value="Glutaredoxin"/>
    <property type="match status" value="1"/>
</dbReference>
<evidence type="ECO:0000256" key="3">
    <source>
        <dbReference type="SAM" id="MobiDB-lite"/>
    </source>
</evidence>
<feature type="domain" description="Thioredoxin" evidence="4">
    <location>
        <begin position="81"/>
        <end position="262"/>
    </location>
</feature>
<comment type="caution">
    <text evidence="5">The sequence shown here is derived from an EMBL/GenBank/DDBJ whole genome shotgun (WGS) entry which is preliminary data.</text>
</comment>
<dbReference type="PROSITE" id="PS51352">
    <property type="entry name" value="THIOREDOXIN_2"/>
    <property type="match status" value="1"/>
</dbReference>
<accession>A0A371X8J6</accession>
<dbReference type="InterPro" id="IPR013766">
    <property type="entry name" value="Thioredoxin_domain"/>
</dbReference>
<keyword evidence="6" id="KW-1185">Reference proteome</keyword>
<reference evidence="5 6" key="1">
    <citation type="submission" date="2018-08" db="EMBL/GenBank/DDBJ databases">
        <title>Fulvimarina sp. 85, whole genome shotgun sequence.</title>
        <authorList>
            <person name="Tuo L."/>
        </authorList>
    </citation>
    <scope>NUCLEOTIDE SEQUENCE [LARGE SCALE GENOMIC DNA]</scope>
    <source>
        <strain evidence="5 6">85</strain>
    </source>
</reference>
<feature type="compositionally biased region" description="Low complexity" evidence="3">
    <location>
        <begin position="27"/>
        <end position="78"/>
    </location>
</feature>
<sequence length="264" mass="27250">MLTLAACNDENSAANAIVQPDAGQVDSSSSGSAGASSSSSSSSATTDNAAGAQSAQSAPADAGTAPALTPAAEPPESSGSVNVADLMAEQPLPDVVQGDPNAPVTIVEYASMTCGHCADFHENSYPAIKKAYVDTGKAKLILREFPFDPVSLAAFMLARCTGDDAKRTAMVDVLFDQQNTWARAESPSAELLKIARMAGMSQDEFVACLDNRELQQQIVDVQKAGQNDFGVDATPTFFINGTKYAGSMSPEKMAAAIEAASPSN</sequence>
<evidence type="ECO:0000259" key="4">
    <source>
        <dbReference type="PROSITE" id="PS51352"/>
    </source>
</evidence>
<feature type="region of interest" description="Disordered" evidence="3">
    <location>
        <begin position="1"/>
        <end position="79"/>
    </location>
</feature>
<comment type="function">
    <text evidence="1">May be required for disulfide bond formation in some proteins.</text>
</comment>
<protein>
    <submittedName>
        <fullName evidence="5">DsbA family protein</fullName>
    </submittedName>
</protein>
<comment type="similarity">
    <text evidence="2">Belongs to the thioredoxin family. DsbA subfamily.</text>
</comment>
<dbReference type="SUPFAM" id="SSF52833">
    <property type="entry name" value="Thioredoxin-like"/>
    <property type="match status" value="1"/>
</dbReference>
<proteinExistence type="inferred from homology"/>
<dbReference type="InterPro" id="IPR012336">
    <property type="entry name" value="Thioredoxin-like_fold"/>
</dbReference>
<name>A0A371X8J6_9HYPH</name>
<dbReference type="PANTHER" id="PTHR13887">
    <property type="entry name" value="GLUTATHIONE S-TRANSFERASE KAPPA"/>
    <property type="match status" value="1"/>
</dbReference>
<evidence type="ECO:0000256" key="2">
    <source>
        <dbReference type="ARBA" id="ARBA00005791"/>
    </source>
</evidence>
<dbReference type="AlphaFoldDB" id="A0A371X8J6"/>
<dbReference type="Pfam" id="PF13462">
    <property type="entry name" value="Thioredoxin_4"/>
    <property type="match status" value="1"/>
</dbReference>
<gene>
    <name evidence="5" type="ORF">DYI37_06360</name>
</gene>
<dbReference type="InterPro" id="IPR036249">
    <property type="entry name" value="Thioredoxin-like_sf"/>
</dbReference>
<dbReference type="Proteomes" id="UP000264310">
    <property type="component" value="Unassembled WGS sequence"/>
</dbReference>
<dbReference type="PANTHER" id="PTHR13887:SF56">
    <property type="entry name" value="THIOREDOXIN-LIKE REDUCTASE RV2466C"/>
    <property type="match status" value="1"/>
</dbReference>
<dbReference type="EMBL" id="QURL01000002">
    <property type="protein sequence ID" value="RFC65547.1"/>
    <property type="molecule type" value="Genomic_DNA"/>
</dbReference>